<organism evidence="1 2">
    <name type="scientific">Manihot esculenta</name>
    <name type="common">Cassava</name>
    <name type="synonym">Jatropha manihot</name>
    <dbReference type="NCBI Taxonomy" id="3983"/>
    <lineage>
        <taxon>Eukaryota</taxon>
        <taxon>Viridiplantae</taxon>
        <taxon>Streptophyta</taxon>
        <taxon>Embryophyta</taxon>
        <taxon>Tracheophyta</taxon>
        <taxon>Spermatophyta</taxon>
        <taxon>Magnoliopsida</taxon>
        <taxon>eudicotyledons</taxon>
        <taxon>Gunneridae</taxon>
        <taxon>Pentapetalae</taxon>
        <taxon>rosids</taxon>
        <taxon>fabids</taxon>
        <taxon>Malpighiales</taxon>
        <taxon>Euphorbiaceae</taxon>
        <taxon>Crotonoideae</taxon>
        <taxon>Manihoteae</taxon>
        <taxon>Manihot</taxon>
    </lineage>
</organism>
<gene>
    <name evidence="1" type="ORF">MANES_05G001900v8</name>
</gene>
<evidence type="ECO:0000313" key="1">
    <source>
        <dbReference type="EMBL" id="KAG8653259.1"/>
    </source>
</evidence>
<reference evidence="2" key="1">
    <citation type="journal article" date="2016" name="Nat. Biotechnol.">
        <title>Sequencing wild and cultivated cassava and related species reveals extensive interspecific hybridization and genetic diversity.</title>
        <authorList>
            <person name="Bredeson J.V."/>
            <person name="Lyons J.B."/>
            <person name="Prochnik S.E."/>
            <person name="Wu G.A."/>
            <person name="Ha C.M."/>
            <person name="Edsinger-Gonzales E."/>
            <person name="Grimwood J."/>
            <person name="Schmutz J."/>
            <person name="Rabbi I.Y."/>
            <person name="Egesi C."/>
            <person name="Nauluvula P."/>
            <person name="Lebot V."/>
            <person name="Ndunguru J."/>
            <person name="Mkamilo G."/>
            <person name="Bart R.S."/>
            <person name="Setter T.L."/>
            <person name="Gleadow R.M."/>
            <person name="Kulakow P."/>
            <person name="Ferguson M.E."/>
            <person name="Rounsley S."/>
            <person name="Rokhsar D.S."/>
        </authorList>
    </citation>
    <scope>NUCLEOTIDE SEQUENCE [LARGE SCALE GENOMIC DNA]</scope>
    <source>
        <strain evidence="2">cv. AM560-2</strain>
    </source>
</reference>
<dbReference type="Proteomes" id="UP000091857">
    <property type="component" value="Chromosome 5"/>
</dbReference>
<protein>
    <submittedName>
        <fullName evidence="1">Uncharacterized protein</fullName>
    </submittedName>
</protein>
<evidence type="ECO:0000313" key="2">
    <source>
        <dbReference type="Proteomes" id="UP000091857"/>
    </source>
</evidence>
<keyword evidence="2" id="KW-1185">Reference proteome</keyword>
<proteinExistence type="predicted"/>
<name>A0ACB7HMP8_MANES</name>
<accession>A0ACB7HMP8</accession>
<sequence>MPLSSTCRELVVCVLFIFSEFQGKTNVSVVAIALSQSSGFFASYTTETNGSRRTFPAPKFPICKNWEFTFSIVILSNLIKWDYEKVPMGSDSTSTPPASTSTPTASPNGKRSRDPEDEVYLDNLHSHKRYLSEIMASSLNGLTVGETLSENLMESPARSEGMFYARDDMSLQYSPMSEDSDDSRFCETPINTCSSQPESLPTSPVSPYRYQRSFGGFSPASSTSSYPAHGYTATSVTCSQPRQRGSDSEGRFPSSPSDICHSADLRRAALLRSVQMRTQPPGSSFELPFGSGQEPASNIEVDERPCSYMKSLVDERDYQIEECSSRIAPGPELNDGKSCRVLNMNVKGDESGG</sequence>
<dbReference type="EMBL" id="CM004391">
    <property type="protein sequence ID" value="KAG8653259.1"/>
    <property type="molecule type" value="Genomic_DNA"/>
</dbReference>
<comment type="caution">
    <text evidence="1">The sequence shown here is derived from an EMBL/GenBank/DDBJ whole genome shotgun (WGS) entry which is preliminary data.</text>
</comment>